<evidence type="ECO:0000313" key="8">
    <source>
        <dbReference type="Proteomes" id="UP000190657"/>
    </source>
</evidence>
<dbReference type="SUPFAM" id="SSF141322">
    <property type="entry name" value="NfeD domain-like"/>
    <property type="match status" value="1"/>
</dbReference>
<dbReference type="PANTHER" id="PTHR33507:SF3">
    <property type="entry name" value="INNER MEMBRANE PROTEIN YBBJ"/>
    <property type="match status" value="1"/>
</dbReference>
<evidence type="ECO:0000256" key="4">
    <source>
        <dbReference type="ARBA" id="ARBA00023136"/>
    </source>
</evidence>
<keyword evidence="4 5" id="KW-0472">Membrane</keyword>
<dbReference type="PANTHER" id="PTHR33507">
    <property type="entry name" value="INNER MEMBRANE PROTEIN YBBJ"/>
    <property type="match status" value="1"/>
</dbReference>
<dbReference type="STRING" id="290054.SAMN02745114_00352"/>
<feature type="domain" description="NfeD-like C-terminal" evidence="6">
    <location>
        <begin position="84"/>
        <end position="144"/>
    </location>
</feature>
<keyword evidence="2 5" id="KW-0812">Transmembrane</keyword>
<dbReference type="AlphaFoldDB" id="A0A1T4K9K1"/>
<dbReference type="Proteomes" id="UP000190657">
    <property type="component" value="Unassembled WGS sequence"/>
</dbReference>
<evidence type="ECO:0000259" key="6">
    <source>
        <dbReference type="Pfam" id="PF01957"/>
    </source>
</evidence>
<feature type="transmembrane region" description="Helical" evidence="5">
    <location>
        <begin position="7"/>
        <end position="34"/>
    </location>
</feature>
<organism evidence="7 8">
    <name type="scientific">Eubacterium coprostanoligenes</name>
    <dbReference type="NCBI Taxonomy" id="290054"/>
    <lineage>
        <taxon>Bacteria</taxon>
        <taxon>Bacillati</taxon>
        <taxon>Bacillota</taxon>
        <taxon>Clostridia</taxon>
        <taxon>Eubacteriales</taxon>
        <taxon>Eubacteriaceae</taxon>
        <taxon>Eubacterium</taxon>
    </lineage>
</organism>
<comment type="subcellular location">
    <subcellularLocation>
        <location evidence="1">Membrane</location>
        <topology evidence="1">Multi-pass membrane protein</topology>
    </subcellularLocation>
</comment>
<dbReference type="InterPro" id="IPR012340">
    <property type="entry name" value="NA-bd_OB-fold"/>
</dbReference>
<sequence>MSDSMMYIIWAVAIVGFGVLEAVTVQLVSIWFVIGSVAGLVAALLGAPIYLQVIICIAVSVLALLVTRPLVRKKLKTKVQPTNADRVIGQTAVVVEEINNIAQTGTVKIDGKVWTARSCDDKILPPNSLVAVEKIDGVKLIVKKISI</sequence>
<dbReference type="InterPro" id="IPR052165">
    <property type="entry name" value="Membrane_assoc_protease"/>
</dbReference>
<dbReference type="EMBL" id="FUWW01000003">
    <property type="protein sequence ID" value="SJZ39076.1"/>
    <property type="molecule type" value="Genomic_DNA"/>
</dbReference>
<name>A0A1T4K9K1_9FIRM</name>
<evidence type="ECO:0000256" key="3">
    <source>
        <dbReference type="ARBA" id="ARBA00022989"/>
    </source>
</evidence>
<dbReference type="GO" id="GO:0005886">
    <property type="term" value="C:plasma membrane"/>
    <property type="evidence" value="ECO:0007669"/>
    <property type="project" value="TreeGrafter"/>
</dbReference>
<feature type="transmembrane region" description="Helical" evidence="5">
    <location>
        <begin position="40"/>
        <end position="66"/>
    </location>
</feature>
<dbReference type="Gene3D" id="2.40.50.140">
    <property type="entry name" value="Nucleic acid-binding proteins"/>
    <property type="match status" value="1"/>
</dbReference>
<dbReference type="Pfam" id="PF01957">
    <property type="entry name" value="NfeD"/>
    <property type="match status" value="1"/>
</dbReference>
<dbReference type="InterPro" id="IPR002810">
    <property type="entry name" value="NfeD-like_C"/>
</dbReference>
<keyword evidence="3 5" id="KW-1133">Transmembrane helix</keyword>
<keyword evidence="8" id="KW-1185">Reference proteome</keyword>
<dbReference type="RefSeq" id="WP_242941718.1">
    <property type="nucleotide sequence ID" value="NZ_FUWW01000003.1"/>
</dbReference>
<dbReference type="GO" id="GO:0006508">
    <property type="term" value="P:proteolysis"/>
    <property type="evidence" value="ECO:0007669"/>
    <property type="project" value="UniProtKB-KW"/>
</dbReference>
<gene>
    <name evidence="7" type="ORF">SAMN02745114_00352</name>
</gene>
<evidence type="ECO:0000313" key="7">
    <source>
        <dbReference type="EMBL" id="SJZ39076.1"/>
    </source>
</evidence>
<protein>
    <submittedName>
        <fullName evidence="7">Membrane protein implicated in regulation of membrane protease activity</fullName>
    </submittedName>
</protein>
<evidence type="ECO:0000256" key="5">
    <source>
        <dbReference type="SAM" id="Phobius"/>
    </source>
</evidence>
<evidence type="ECO:0000256" key="1">
    <source>
        <dbReference type="ARBA" id="ARBA00004141"/>
    </source>
</evidence>
<accession>A0A1T4K9K1</accession>
<proteinExistence type="predicted"/>
<evidence type="ECO:0000256" key="2">
    <source>
        <dbReference type="ARBA" id="ARBA00022692"/>
    </source>
</evidence>
<dbReference type="GO" id="GO:0008233">
    <property type="term" value="F:peptidase activity"/>
    <property type="evidence" value="ECO:0007669"/>
    <property type="project" value="UniProtKB-KW"/>
</dbReference>
<keyword evidence="7" id="KW-0378">Hydrolase</keyword>
<reference evidence="7 8" key="1">
    <citation type="submission" date="2017-02" db="EMBL/GenBank/DDBJ databases">
        <authorList>
            <person name="Peterson S.W."/>
        </authorList>
    </citation>
    <scope>NUCLEOTIDE SEQUENCE [LARGE SCALE GENOMIC DNA]</scope>
    <source>
        <strain evidence="7 8">ATCC 51222</strain>
    </source>
</reference>
<keyword evidence="7" id="KW-0645">Protease</keyword>